<evidence type="ECO:0000313" key="4">
    <source>
        <dbReference type="EMBL" id="GFS70496.1"/>
    </source>
</evidence>
<dbReference type="GO" id="GO:0042026">
    <property type="term" value="P:protein refolding"/>
    <property type="evidence" value="ECO:0007669"/>
    <property type="project" value="TreeGrafter"/>
</dbReference>
<dbReference type="AlphaFoldDB" id="A0A8X6SZ45"/>
<dbReference type="GO" id="GO:0005634">
    <property type="term" value="C:nucleus"/>
    <property type="evidence" value="ECO:0007669"/>
    <property type="project" value="TreeGrafter"/>
</dbReference>
<feature type="domain" description="SHSP" evidence="3">
    <location>
        <begin position="126"/>
        <end position="234"/>
    </location>
</feature>
<dbReference type="Proteomes" id="UP000887013">
    <property type="component" value="Unassembled WGS sequence"/>
</dbReference>
<dbReference type="InterPro" id="IPR001436">
    <property type="entry name" value="Alpha-crystallin/sHSP_animal"/>
</dbReference>
<evidence type="ECO:0000256" key="2">
    <source>
        <dbReference type="RuleBase" id="RU003616"/>
    </source>
</evidence>
<organism evidence="4 5">
    <name type="scientific">Nephila pilipes</name>
    <name type="common">Giant wood spider</name>
    <name type="synonym">Nephila maculata</name>
    <dbReference type="NCBI Taxonomy" id="299642"/>
    <lineage>
        <taxon>Eukaryota</taxon>
        <taxon>Metazoa</taxon>
        <taxon>Ecdysozoa</taxon>
        <taxon>Arthropoda</taxon>
        <taxon>Chelicerata</taxon>
        <taxon>Arachnida</taxon>
        <taxon>Araneae</taxon>
        <taxon>Araneomorphae</taxon>
        <taxon>Entelegynae</taxon>
        <taxon>Araneoidea</taxon>
        <taxon>Nephilidae</taxon>
        <taxon>Nephila</taxon>
    </lineage>
</organism>
<accession>A0A8X6SZ45</accession>
<gene>
    <name evidence="4" type="primary">NCL1_48452</name>
    <name evidence="4" type="ORF">NPIL_692581</name>
</gene>
<dbReference type="PANTHER" id="PTHR45640">
    <property type="entry name" value="HEAT SHOCK PROTEIN HSP-12.2-RELATED"/>
    <property type="match status" value="1"/>
</dbReference>
<reference evidence="4" key="1">
    <citation type="submission" date="2020-08" db="EMBL/GenBank/DDBJ databases">
        <title>Multicomponent nature underlies the extraordinary mechanical properties of spider dragline silk.</title>
        <authorList>
            <person name="Kono N."/>
            <person name="Nakamura H."/>
            <person name="Mori M."/>
            <person name="Yoshida Y."/>
            <person name="Ohtoshi R."/>
            <person name="Malay A.D."/>
            <person name="Moran D.A.P."/>
            <person name="Tomita M."/>
            <person name="Numata K."/>
            <person name="Arakawa K."/>
        </authorList>
    </citation>
    <scope>NUCLEOTIDE SEQUENCE</scope>
</reference>
<comment type="caution">
    <text evidence="4">The sequence shown here is derived from an EMBL/GenBank/DDBJ whole genome shotgun (WGS) entry which is preliminary data.</text>
</comment>
<protein>
    <submittedName>
        <fullName evidence="4">Alpha-crystallin A chain</fullName>
    </submittedName>
</protein>
<evidence type="ECO:0000256" key="1">
    <source>
        <dbReference type="PROSITE-ProRule" id="PRU00285"/>
    </source>
</evidence>
<keyword evidence="5" id="KW-1185">Reference proteome</keyword>
<dbReference type="OrthoDB" id="6501243at2759"/>
<dbReference type="EMBL" id="BMAW01095505">
    <property type="protein sequence ID" value="GFS70496.1"/>
    <property type="molecule type" value="Genomic_DNA"/>
</dbReference>
<dbReference type="Pfam" id="PF00011">
    <property type="entry name" value="HSP20"/>
    <property type="match status" value="1"/>
</dbReference>
<dbReference type="InterPro" id="IPR008978">
    <property type="entry name" value="HSP20-like_chaperone"/>
</dbReference>
<evidence type="ECO:0000313" key="5">
    <source>
        <dbReference type="Proteomes" id="UP000887013"/>
    </source>
</evidence>
<name>A0A8X6SZ45_NEPPI</name>
<dbReference type="GO" id="GO:0051082">
    <property type="term" value="F:unfolded protein binding"/>
    <property type="evidence" value="ECO:0007669"/>
    <property type="project" value="TreeGrafter"/>
</dbReference>
<dbReference type="GO" id="GO:0005737">
    <property type="term" value="C:cytoplasm"/>
    <property type="evidence" value="ECO:0007669"/>
    <property type="project" value="TreeGrafter"/>
</dbReference>
<comment type="similarity">
    <text evidence="1 2">Belongs to the small heat shock protein (HSP20) family.</text>
</comment>
<evidence type="ECO:0000259" key="3">
    <source>
        <dbReference type="PROSITE" id="PS01031"/>
    </source>
</evidence>
<dbReference type="PROSITE" id="PS01031">
    <property type="entry name" value="SHSP"/>
    <property type="match status" value="1"/>
</dbReference>
<sequence length="242" mass="28548">MEFREDLVNSEPIENFVLIPTSSSTDNGYFESDKIQQRKEEDFLDADMKINLELQRLILDKHQNKLDPVPLPRSIAELPYVDAIHLYPAPTESLLRNERAKYIKRSFKPSTDESRDNLNEGENSLRTAHSSCLRFATQRMITKFKIYLDCKHFLPSELEVRIIDDHIVVYGVHCLKLDEHGLVEREFISRYPIPEDVNRHKLKCFYNKHGILIIEAPRKVITRFIQIQKELPTPRLDYKHFN</sequence>
<dbReference type="SUPFAM" id="SSF49764">
    <property type="entry name" value="HSP20-like chaperones"/>
    <property type="match status" value="1"/>
</dbReference>
<dbReference type="InterPro" id="IPR002068">
    <property type="entry name" value="A-crystallin/Hsp20_dom"/>
</dbReference>
<dbReference type="Gene3D" id="2.60.40.790">
    <property type="match status" value="1"/>
</dbReference>
<dbReference type="GO" id="GO:0009408">
    <property type="term" value="P:response to heat"/>
    <property type="evidence" value="ECO:0007669"/>
    <property type="project" value="TreeGrafter"/>
</dbReference>
<dbReference type="CDD" id="cd06526">
    <property type="entry name" value="metazoan_ACD"/>
    <property type="match status" value="1"/>
</dbReference>
<proteinExistence type="inferred from homology"/>
<dbReference type="PANTHER" id="PTHR45640:SF26">
    <property type="entry name" value="RE23625P"/>
    <property type="match status" value="1"/>
</dbReference>
<dbReference type="PRINTS" id="PR00299">
    <property type="entry name" value="ACRYSTALLIN"/>
</dbReference>